<dbReference type="InterPro" id="IPR010985">
    <property type="entry name" value="Ribbon_hlx_hlx"/>
</dbReference>
<dbReference type="InterPro" id="IPR041088">
    <property type="entry name" value="RHH_8"/>
</dbReference>
<reference evidence="1 2" key="1">
    <citation type="journal article" date="2016" name="Nat. Commun.">
        <title>Thousands of microbial genomes shed light on interconnected biogeochemical processes in an aquifer system.</title>
        <authorList>
            <person name="Anantharaman K."/>
            <person name="Brown C.T."/>
            <person name="Hug L.A."/>
            <person name="Sharon I."/>
            <person name="Castelle C.J."/>
            <person name="Probst A.J."/>
            <person name="Thomas B.C."/>
            <person name="Singh A."/>
            <person name="Wilkins M.J."/>
            <person name="Karaoz U."/>
            <person name="Brodie E.L."/>
            <person name="Williams K.H."/>
            <person name="Hubbard S.S."/>
            <person name="Banfield J.F."/>
        </authorList>
    </citation>
    <scope>NUCLEOTIDE SEQUENCE [LARGE SCALE GENOMIC DNA]</scope>
</reference>
<accession>A0A1F6V2T6</accession>
<dbReference type="EMBL" id="MFTJ01000062">
    <property type="protein sequence ID" value="OGI63942.1"/>
    <property type="molecule type" value="Genomic_DNA"/>
</dbReference>
<dbReference type="Proteomes" id="UP000178700">
    <property type="component" value="Unassembled WGS sequence"/>
</dbReference>
<gene>
    <name evidence="1" type="ORF">A2642_00225</name>
</gene>
<evidence type="ECO:0008006" key="3">
    <source>
        <dbReference type="Google" id="ProtNLM"/>
    </source>
</evidence>
<protein>
    <recommendedName>
        <fullName evidence="3">Ribbon-helix-helix protein CopG domain-containing protein</fullName>
    </recommendedName>
</protein>
<dbReference type="SUPFAM" id="SSF47598">
    <property type="entry name" value="Ribbon-helix-helix"/>
    <property type="match status" value="1"/>
</dbReference>
<evidence type="ECO:0000313" key="2">
    <source>
        <dbReference type="Proteomes" id="UP000178700"/>
    </source>
</evidence>
<comment type="caution">
    <text evidence="1">The sequence shown here is derived from an EMBL/GenBank/DDBJ whole genome shotgun (WGS) entry which is preliminary data.</text>
</comment>
<dbReference type="CDD" id="cd22231">
    <property type="entry name" value="RHH_NikR_HicB-like"/>
    <property type="match status" value="1"/>
</dbReference>
<dbReference type="GO" id="GO:0006355">
    <property type="term" value="P:regulation of DNA-templated transcription"/>
    <property type="evidence" value="ECO:0007669"/>
    <property type="project" value="InterPro"/>
</dbReference>
<evidence type="ECO:0000313" key="1">
    <source>
        <dbReference type="EMBL" id="OGI63942.1"/>
    </source>
</evidence>
<sequence length="82" mass="9335">MVMDTIQVRLSHGIVEKVDDLVQTGMYANRSDVIRDAVRRLVLDKLIGIIPNTGDSVKEVKEIRKKLSKEKFNVDKIKKIAD</sequence>
<name>A0A1F6V2T6_9BACT</name>
<dbReference type="Gene3D" id="1.10.1220.10">
    <property type="entry name" value="Met repressor-like"/>
    <property type="match status" value="1"/>
</dbReference>
<dbReference type="AlphaFoldDB" id="A0A1F6V2T6"/>
<proteinExistence type="predicted"/>
<dbReference type="Pfam" id="PF17723">
    <property type="entry name" value="RHH_8"/>
    <property type="match status" value="1"/>
</dbReference>
<dbReference type="InterPro" id="IPR013321">
    <property type="entry name" value="Arc_rbn_hlx_hlx"/>
</dbReference>
<organism evidence="1 2">
    <name type="scientific">Candidatus Nomurabacteria bacterium RIFCSPHIGHO2_01_FULL_39_10</name>
    <dbReference type="NCBI Taxonomy" id="1801733"/>
    <lineage>
        <taxon>Bacteria</taxon>
        <taxon>Candidatus Nomuraibacteriota</taxon>
    </lineage>
</organism>